<reference evidence="1 2" key="1">
    <citation type="journal article" date="2019" name="Int. J. Syst. Evol. Microbiol.">
        <title>The Global Catalogue of Microorganisms (GCM) 10K type strain sequencing project: providing services to taxonomists for standard genome sequencing and annotation.</title>
        <authorList>
            <consortium name="The Broad Institute Genomics Platform"/>
            <consortium name="The Broad Institute Genome Sequencing Center for Infectious Disease"/>
            <person name="Wu L."/>
            <person name="Ma J."/>
        </authorList>
    </citation>
    <scope>NUCLEOTIDE SEQUENCE [LARGE SCALE GENOMIC DNA]</scope>
    <source>
        <strain evidence="1 2">CGMCC 1.12563</strain>
    </source>
</reference>
<keyword evidence="2" id="KW-1185">Reference proteome</keyword>
<organism evidence="1 2">
    <name type="scientific">Halomarina rubra</name>
    <dbReference type="NCBI Taxonomy" id="2071873"/>
    <lineage>
        <taxon>Archaea</taxon>
        <taxon>Methanobacteriati</taxon>
        <taxon>Methanobacteriota</taxon>
        <taxon>Stenosarchaea group</taxon>
        <taxon>Halobacteria</taxon>
        <taxon>Halobacteriales</taxon>
        <taxon>Natronomonadaceae</taxon>
        <taxon>Halomarina</taxon>
    </lineage>
</organism>
<evidence type="ECO:0000313" key="2">
    <source>
        <dbReference type="Proteomes" id="UP001597187"/>
    </source>
</evidence>
<protein>
    <recommendedName>
        <fullName evidence="3">Halobacterial output domain-containing protein</fullName>
    </recommendedName>
</protein>
<gene>
    <name evidence="1" type="ORF">ACFSBT_21275</name>
</gene>
<name>A0ABD6B2L4_9EURY</name>
<dbReference type="Proteomes" id="UP001597187">
    <property type="component" value="Unassembled WGS sequence"/>
</dbReference>
<evidence type="ECO:0000313" key="1">
    <source>
        <dbReference type="EMBL" id="MFD1515821.1"/>
    </source>
</evidence>
<sequence>MMTQPITTAGIAVERNDARTKHGQTADEYDVILRDPSGDLPPNLYETVDEHVREHFDLSQLADGETRHLGTVVYDADEVQDICIVTE</sequence>
<dbReference type="AlphaFoldDB" id="A0ABD6B2L4"/>
<dbReference type="RefSeq" id="WP_250875744.1">
    <property type="nucleotide sequence ID" value="NZ_JALXFV010000012.1"/>
</dbReference>
<dbReference type="EMBL" id="JBHUDC010000012">
    <property type="protein sequence ID" value="MFD1515821.1"/>
    <property type="molecule type" value="Genomic_DNA"/>
</dbReference>
<proteinExistence type="predicted"/>
<comment type="caution">
    <text evidence="1">The sequence shown here is derived from an EMBL/GenBank/DDBJ whole genome shotgun (WGS) entry which is preliminary data.</text>
</comment>
<evidence type="ECO:0008006" key="3">
    <source>
        <dbReference type="Google" id="ProtNLM"/>
    </source>
</evidence>
<accession>A0ABD6B2L4</accession>